<dbReference type="GO" id="GO:0046982">
    <property type="term" value="F:protein heterodimerization activity"/>
    <property type="evidence" value="ECO:0007669"/>
    <property type="project" value="InterPro"/>
</dbReference>
<protein>
    <submittedName>
        <fullName evidence="2">Solute carrier family 51 subunit beta</fullName>
    </submittedName>
</protein>
<dbReference type="InterPro" id="IPR052678">
    <property type="entry name" value="OST-beta_subunit"/>
</dbReference>
<reference evidence="2" key="1">
    <citation type="submission" date="2025-08" db="UniProtKB">
        <authorList>
            <consortium name="Ensembl"/>
        </authorList>
    </citation>
    <scope>IDENTIFICATION</scope>
</reference>
<keyword evidence="1" id="KW-1133">Transmembrane helix</keyword>
<dbReference type="GO" id="GO:0015721">
    <property type="term" value="P:bile acid and bile salt transport"/>
    <property type="evidence" value="ECO:0007669"/>
    <property type="project" value="InterPro"/>
</dbReference>
<dbReference type="GO" id="GO:0032991">
    <property type="term" value="C:protein-containing complex"/>
    <property type="evidence" value="ECO:0007669"/>
    <property type="project" value="TreeGrafter"/>
</dbReference>
<dbReference type="GO" id="GO:0005886">
    <property type="term" value="C:plasma membrane"/>
    <property type="evidence" value="ECO:0007669"/>
    <property type="project" value="InterPro"/>
</dbReference>
<dbReference type="GO" id="GO:0022857">
    <property type="term" value="F:transmembrane transporter activity"/>
    <property type="evidence" value="ECO:0007669"/>
    <property type="project" value="InterPro"/>
</dbReference>
<proteinExistence type="predicted"/>
<dbReference type="PANTHER" id="PTHR36129:SF1">
    <property type="entry name" value="ORGANIC SOLUTE TRANSPORTER SUBUNIT BETA"/>
    <property type="match status" value="1"/>
</dbReference>
<keyword evidence="3" id="KW-1185">Reference proteome</keyword>
<organism evidence="2 3">
    <name type="scientific">Spermophilus dauricus</name>
    <name type="common">Daurian ground squirrel</name>
    <dbReference type="NCBI Taxonomy" id="99837"/>
    <lineage>
        <taxon>Eukaryota</taxon>
        <taxon>Metazoa</taxon>
        <taxon>Chordata</taxon>
        <taxon>Craniata</taxon>
        <taxon>Vertebrata</taxon>
        <taxon>Euteleostomi</taxon>
        <taxon>Mammalia</taxon>
        <taxon>Eutheria</taxon>
        <taxon>Euarchontoglires</taxon>
        <taxon>Glires</taxon>
        <taxon>Rodentia</taxon>
        <taxon>Sciuromorpha</taxon>
        <taxon>Sciuridae</taxon>
        <taxon>Xerinae</taxon>
        <taxon>Marmotini</taxon>
        <taxon>Spermophilus</taxon>
    </lineage>
</organism>
<keyword evidence="1" id="KW-0812">Transmembrane</keyword>
<name>A0A8C9QIC2_SPEDA</name>
<evidence type="ECO:0000313" key="2">
    <source>
        <dbReference type="Ensembl" id="ENSSDAP00000026295.1"/>
    </source>
</evidence>
<evidence type="ECO:0000256" key="1">
    <source>
        <dbReference type="SAM" id="Phobius"/>
    </source>
</evidence>
<dbReference type="Ensembl" id="ENSSDAT00000030059.1">
    <property type="protein sequence ID" value="ENSSDAP00000026295.1"/>
    <property type="gene ID" value="ENSSDAG00000023845.1"/>
</dbReference>
<keyword evidence="1" id="KW-0472">Membrane</keyword>
<sequence>MDHSKEVIVVPVGTVVPQELLEEMVWVFRVEDGSPWNYSILALSAVVMVISLALLGRSIQANRNRKMQPQEKVTPEVLHLDESKTKENNSLNNLTEMLLSGNPNLAQVGPELKEKDVSTVLLPDPSETEIQ</sequence>
<reference evidence="2" key="2">
    <citation type="submission" date="2025-09" db="UniProtKB">
        <authorList>
            <consortium name="Ensembl"/>
        </authorList>
    </citation>
    <scope>IDENTIFICATION</scope>
</reference>
<dbReference type="Pfam" id="PF15048">
    <property type="entry name" value="OSTbeta"/>
    <property type="match status" value="1"/>
</dbReference>
<evidence type="ECO:0000313" key="3">
    <source>
        <dbReference type="Proteomes" id="UP000694422"/>
    </source>
</evidence>
<dbReference type="PANTHER" id="PTHR36129">
    <property type="entry name" value="ORGANIC SOLUTE TRANSPORTER SUBUNIT BETA-RELATED"/>
    <property type="match status" value="1"/>
</dbReference>
<dbReference type="InterPro" id="IPR029387">
    <property type="entry name" value="OSTbeta"/>
</dbReference>
<feature type="transmembrane region" description="Helical" evidence="1">
    <location>
        <begin position="36"/>
        <end position="56"/>
    </location>
</feature>
<dbReference type="AlphaFoldDB" id="A0A8C9QIC2"/>
<accession>A0A8C9QIC2</accession>
<dbReference type="Proteomes" id="UP000694422">
    <property type="component" value="Unplaced"/>
</dbReference>